<gene>
    <name evidence="1" type="ORF">QAD02_000133</name>
</gene>
<protein>
    <submittedName>
        <fullName evidence="1">Uncharacterized protein</fullName>
    </submittedName>
</protein>
<dbReference type="Proteomes" id="UP001239111">
    <property type="component" value="Chromosome 3"/>
</dbReference>
<keyword evidence="2" id="KW-1185">Reference proteome</keyword>
<proteinExistence type="predicted"/>
<evidence type="ECO:0000313" key="2">
    <source>
        <dbReference type="Proteomes" id="UP001239111"/>
    </source>
</evidence>
<evidence type="ECO:0000313" key="1">
    <source>
        <dbReference type="EMBL" id="KAJ8668874.1"/>
    </source>
</evidence>
<dbReference type="EMBL" id="CM056743">
    <property type="protein sequence ID" value="KAJ8668874.1"/>
    <property type="molecule type" value="Genomic_DNA"/>
</dbReference>
<name>A0ACC2NCI5_9HYME</name>
<sequence>MAILGYIFLTSIFITLQGISDASAVYGNKSISVTVQSDEDEYHGYRLITQGLEKTTFWFVQCDNDTFMQSSLCAFHLHDYSLNGTSTVKKFEFSSEPRFDGYRSIMSSMTTFQIDKDKYLIGWMEKNISSSTQVLHANGRTVQAGTFIKFIVMNFAEFEVSDFQTTGTATGPDGVDDDDLMANLDIRIGKDTLDVFYLYEKDFKFAQERFNYDGRRILGPLDEKRFQIDDDLIKQSLYVNRTSEIESWERFKAGDVCAATVPCGLELDREPMYGLTAARDYVTSCKKNSSRTWQCSQRFSAGTSIFPIEFDYEPIYFMIYSVYSEQLLVMTGKLLESGAVRVFLTMIGLSSRVYKPVEFTEIAEKPSVLQGNFFMNDDYDFCYSLLWNIESHGRSYNFLSKCYPFEVLTRKL</sequence>
<reference evidence="1" key="1">
    <citation type="submission" date="2023-04" db="EMBL/GenBank/DDBJ databases">
        <title>A chromosome-level genome assembly of the parasitoid wasp Eretmocerus hayati.</title>
        <authorList>
            <person name="Zhong Y."/>
            <person name="Liu S."/>
            <person name="Liu Y."/>
        </authorList>
    </citation>
    <scope>NUCLEOTIDE SEQUENCE</scope>
    <source>
        <strain evidence="1">ZJU_SS_LIU_2023</strain>
    </source>
</reference>
<comment type="caution">
    <text evidence="1">The sequence shown here is derived from an EMBL/GenBank/DDBJ whole genome shotgun (WGS) entry which is preliminary data.</text>
</comment>
<organism evidence="1 2">
    <name type="scientific">Eretmocerus hayati</name>
    <dbReference type="NCBI Taxonomy" id="131215"/>
    <lineage>
        <taxon>Eukaryota</taxon>
        <taxon>Metazoa</taxon>
        <taxon>Ecdysozoa</taxon>
        <taxon>Arthropoda</taxon>
        <taxon>Hexapoda</taxon>
        <taxon>Insecta</taxon>
        <taxon>Pterygota</taxon>
        <taxon>Neoptera</taxon>
        <taxon>Endopterygota</taxon>
        <taxon>Hymenoptera</taxon>
        <taxon>Apocrita</taxon>
        <taxon>Proctotrupomorpha</taxon>
        <taxon>Chalcidoidea</taxon>
        <taxon>Aphelinidae</taxon>
        <taxon>Aphelininae</taxon>
        <taxon>Eretmocerus</taxon>
    </lineage>
</organism>
<accession>A0ACC2NCI5</accession>